<gene>
    <name evidence="1" type="ORF">EDEG_02327</name>
</gene>
<proteinExistence type="predicted"/>
<evidence type="ECO:0000313" key="2">
    <source>
        <dbReference type="Proteomes" id="UP000003163"/>
    </source>
</evidence>
<dbReference type="AlphaFoldDB" id="J8ZUH9"/>
<sequence length="436" mass="52119">MYKKGRITTHMKFVLLFSLFINFFNASKYSEPSLKKFFEALTKVSENEKQTDLYSIHCKEVQNWLLEENIPTKEYKRNAQTAENTEISKSHNFFDNLQSMLINSFEENIKHFFDNLEIHSKSNESHIIDKGDHNLKKYSMLLKILEEFEKDNFTNTDYRNLKDESFIAQHYIKIMLLKEMNDGTLNDLRMKYFVGTFTSECALNQKEQTNRKISEKNESHKSHDINASHISDWVFSEFFEDNKDRNQNKEFPESLNYIGMTRQQDILQCCEYRNFYFKIGDLLRFFENSDLNFFKNLLESKSKKVCHLDNENFFPLDIISIKILIQIISLKQKIEFKQCNEDIAKRLCNLLVEPLIYLLYYQRVPIPEENAFEFDDHCQIDNIKFGANNKIFFCVQCAFLNHFFYKSKSIKTFFNEINELYALLRDNNQDNDEPLK</sequence>
<reference evidence="1 2" key="1">
    <citation type="submission" date="2011-08" db="EMBL/GenBank/DDBJ databases">
        <authorList>
            <person name="Liu Z.J."/>
            <person name="Shi F.L."/>
            <person name="Lu J.Q."/>
            <person name="Li M."/>
            <person name="Wang Z.L."/>
        </authorList>
    </citation>
    <scope>NUCLEOTIDE SEQUENCE [LARGE SCALE GENOMIC DNA]</scope>
    <source>
        <strain evidence="1 2">USNM 41457</strain>
    </source>
</reference>
<evidence type="ECO:0000313" key="1">
    <source>
        <dbReference type="EMBL" id="EJW03333.1"/>
    </source>
</evidence>
<keyword evidence="2" id="KW-1185">Reference proteome</keyword>
<dbReference type="InParanoid" id="J8ZUH9"/>
<dbReference type="EMBL" id="AFBI03000040">
    <property type="protein sequence ID" value="EJW03333.1"/>
    <property type="molecule type" value="Genomic_DNA"/>
</dbReference>
<name>J8ZUH9_EDHAE</name>
<reference evidence="2" key="2">
    <citation type="submission" date="2015-07" db="EMBL/GenBank/DDBJ databases">
        <title>Contrasting host-pathogen interactions and genome evolution in two generalist and specialist microsporidian pathogens of mosquitoes.</title>
        <authorList>
            <consortium name="The Broad Institute Genomics Platform"/>
            <consortium name="The Broad Institute Genome Sequencing Center for Infectious Disease"/>
            <person name="Cuomo C.A."/>
            <person name="Sanscrainte N.D."/>
            <person name="Goldberg J.M."/>
            <person name="Heiman D."/>
            <person name="Young S."/>
            <person name="Zeng Q."/>
            <person name="Becnel J.J."/>
            <person name="Birren B.W."/>
        </authorList>
    </citation>
    <scope>NUCLEOTIDE SEQUENCE [LARGE SCALE GENOMIC DNA]</scope>
    <source>
        <strain evidence="2">USNM 41457</strain>
    </source>
</reference>
<dbReference type="HOGENOM" id="CLU_628547_0_0_1"/>
<dbReference type="Proteomes" id="UP000003163">
    <property type="component" value="Unassembled WGS sequence"/>
</dbReference>
<organism evidence="1 2">
    <name type="scientific">Edhazardia aedis (strain USNM 41457)</name>
    <name type="common">Microsporidian parasite</name>
    <dbReference type="NCBI Taxonomy" id="1003232"/>
    <lineage>
        <taxon>Eukaryota</taxon>
        <taxon>Fungi</taxon>
        <taxon>Fungi incertae sedis</taxon>
        <taxon>Microsporidia</taxon>
        <taxon>Edhazardia</taxon>
    </lineage>
</organism>
<dbReference type="VEuPathDB" id="MicrosporidiaDB:EDEG_02327"/>
<protein>
    <submittedName>
        <fullName evidence="1">Uncharacterized protein</fullName>
    </submittedName>
</protein>
<accession>J8ZUH9</accession>
<comment type="caution">
    <text evidence="1">The sequence shown here is derived from an EMBL/GenBank/DDBJ whole genome shotgun (WGS) entry which is preliminary data.</text>
</comment>